<evidence type="ECO:0000256" key="2">
    <source>
        <dbReference type="ARBA" id="ARBA00022723"/>
    </source>
</evidence>
<dbReference type="AlphaFoldDB" id="A0A8W8LAM8"/>
<dbReference type="PANTHER" id="PTHR11709">
    <property type="entry name" value="MULTI-COPPER OXIDASE"/>
    <property type="match status" value="1"/>
</dbReference>
<dbReference type="FunFam" id="2.60.40.420:FF:000031">
    <property type="entry name" value="Laccase-2 isoform A"/>
    <property type="match status" value="1"/>
</dbReference>
<dbReference type="FunFam" id="2.60.40.420:FF:000045">
    <property type="entry name" value="Laccase 2"/>
    <property type="match status" value="1"/>
</dbReference>
<sequence length="673" mass="75837">MLKPILLFAVLVLQVLCNHKFADYNNHPCRRKCDSHFPMICEYNFTVEYYHTLAKACFDCPHNATDCDRPHCVAADGTKRGIITVNRMVPGPGIHICEGDTVVVNLYNKLEGADGISIHWHGLHQRQTPHMDGVSMLTQCPINAHSSFQYKFKPDYPGTYFWHSHSGTQRMDGVFGPLVIRQEDAAEPHLGLYDHDLPEHTVIINDWLVELSINRFTNHHYAGGDNKPASMLINGKGTFRKFENRDGSNETIYTPHEILTVEHGKRYRMRLISNGVLNCPIQFSVDNHSLTVIATDGFPVKPVTVESLNVFAGERFDVVIAATQPVGSYWIRTRGEADCSVKSAHQEAILRYQGASDSLPEQNTGYEAGRRLGKKLNPWNKEETDDLVPVSRLISLRDNDGALSKTPNKTIYMSMDFNKIDNYRFHDPLLYPISAVERSKHLYLPQINNLSMILPPAPPLTQFKDIPQELFCNSDTVGRDCSSEYCECVHVEKVGLGDVVEFVMVDEGKTFDANHPMHLHGFSYRVVAMGKAYMQIGKSTTMQEVKDLDAAGNITRNLNMSALKDTITVPDGGYSIVRIHANNPGFWFFHCHIDFHAEIGMGFVLQVGELKQMPKAPHKFPVCGNWKYTTPAEDEEDEDKCPINNTGSVHKTRSVALFMFGYLCFVMSCLCDS</sequence>
<feature type="chain" id="PRO_5036484433" evidence="4">
    <location>
        <begin position="18"/>
        <end position="673"/>
    </location>
</feature>
<evidence type="ECO:0000259" key="5">
    <source>
        <dbReference type="Pfam" id="PF00394"/>
    </source>
</evidence>
<organism evidence="8 9">
    <name type="scientific">Magallana gigas</name>
    <name type="common">Pacific oyster</name>
    <name type="synonym">Crassostrea gigas</name>
    <dbReference type="NCBI Taxonomy" id="29159"/>
    <lineage>
        <taxon>Eukaryota</taxon>
        <taxon>Metazoa</taxon>
        <taxon>Spiralia</taxon>
        <taxon>Lophotrochozoa</taxon>
        <taxon>Mollusca</taxon>
        <taxon>Bivalvia</taxon>
        <taxon>Autobranchia</taxon>
        <taxon>Pteriomorphia</taxon>
        <taxon>Ostreida</taxon>
        <taxon>Ostreoidea</taxon>
        <taxon>Ostreidae</taxon>
        <taxon>Magallana</taxon>
    </lineage>
</organism>
<feature type="domain" description="Plastocyanin-like" evidence="7">
    <location>
        <begin position="72"/>
        <end position="183"/>
    </location>
</feature>
<accession>A0A8W8LAM8</accession>
<feature type="signal peptide" evidence="4">
    <location>
        <begin position="1"/>
        <end position="17"/>
    </location>
</feature>
<evidence type="ECO:0000259" key="6">
    <source>
        <dbReference type="Pfam" id="PF07731"/>
    </source>
</evidence>
<proteinExistence type="inferred from homology"/>
<dbReference type="InterPro" id="IPR011706">
    <property type="entry name" value="Cu-oxidase_C"/>
</dbReference>
<evidence type="ECO:0000313" key="8">
    <source>
        <dbReference type="EnsemblMetazoa" id="G26691.7:cds"/>
    </source>
</evidence>
<keyword evidence="4" id="KW-0732">Signal</keyword>
<dbReference type="Pfam" id="PF00394">
    <property type="entry name" value="Cu-oxidase"/>
    <property type="match status" value="1"/>
</dbReference>
<dbReference type="CDD" id="cd13884">
    <property type="entry name" value="CuRO_2_tcLCC_insect_like"/>
    <property type="match status" value="1"/>
</dbReference>
<dbReference type="CDD" id="cd13858">
    <property type="entry name" value="CuRO_1_tcLCC2_insect_like"/>
    <property type="match status" value="1"/>
</dbReference>
<comment type="similarity">
    <text evidence="1">Belongs to the multicopper oxidase family.</text>
</comment>
<keyword evidence="3" id="KW-0560">Oxidoreductase</keyword>
<keyword evidence="9" id="KW-1185">Reference proteome</keyword>
<dbReference type="EnsemblMetazoa" id="G26691.7">
    <property type="protein sequence ID" value="G26691.7:cds"/>
    <property type="gene ID" value="G26691"/>
</dbReference>
<dbReference type="InterPro" id="IPR033138">
    <property type="entry name" value="Cu_oxidase_CS"/>
</dbReference>
<feature type="domain" description="Plastocyanin-like" evidence="6">
    <location>
        <begin position="474"/>
        <end position="608"/>
    </location>
</feature>
<dbReference type="Proteomes" id="UP000005408">
    <property type="component" value="Unassembled WGS sequence"/>
</dbReference>
<dbReference type="SUPFAM" id="SSF49503">
    <property type="entry name" value="Cupredoxins"/>
    <property type="match status" value="3"/>
</dbReference>
<dbReference type="Pfam" id="PF07732">
    <property type="entry name" value="Cu-oxidase_3"/>
    <property type="match status" value="1"/>
</dbReference>
<dbReference type="GO" id="GO:0005507">
    <property type="term" value="F:copper ion binding"/>
    <property type="evidence" value="ECO:0007669"/>
    <property type="project" value="InterPro"/>
</dbReference>
<name>A0A8W8LAM8_MAGGI</name>
<evidence type="ECO:0000313" key="9">
    <source>
        <dbReference type="Proteomes" id="UP000005408"/>
    </source>
</evidence>
<keyword evidence="2" id="KW-0479">Metal-binding</keyword>
<dbReference type="GO" id="GO:0006826">
    <property type="term" value="P:iron ion transport"/>
    <property type="evidence" value="ECO:0007669"/>
    <property type="project" value="TreeGrafter"/>
</dbReference>
<evidence type="ECO:0000256" key="3">
    <source>
        <dbReference type="ARBA" id="ARBA00023002"/>
    </source>
</evidence>
<dbReference type="InterPro" id="IPR008972">
    <property type="entry name" value="Cupredoxin"/>
</dbReference>
<evidence type="ECO:0000256" key="4">
    <source>
        <dbReference type="SAM" id="SignalP"/>
    </source>
</evidence>
<dbReference type="PROSITE" id="PS00079">
    <property type="entry name" value="MULTICOPPER_OXIDASE1"/>
    <property type="match status" value="1"/>
</dbReference>
<evidence type="ECO:0000256" key="1">
    <source>
        <dbReference type="ARBA" id="ARBA00010609"/>
    </source>
</evidence>
<dbReference type="InterPro" id="IPR045087">
    <property type="entry name" value="Cu-oxidase_fam"/>
</dbReference>
<feature type="domain" description="Plastocyanin-like" evidence="5">
    <location>
        <begin position="200"/>
        <end position="355"/>
    </location>
</feature>
<dbReference type="Gene3D" id="2.60.40.420">
    <property type="entry name" value="Cupredoxins - blue copper proteins"/>
    <property type="match status" value="3"/>
</dbReference>
<dbReference type="InterPro" id="IPR011707">
    <property type="entry name" value="Cu-oxidase-like_N"/>
</dbReference>
<dbReference type="GO" id="GO:0016491">
    <property type="term" value="F:oxidoreductase activity"/>
    <property type="evidence" value="ECO:0007669"/>
    <property type="project" value="UniProtKB-KW"/>
</dbReference>
<dbReference type="CDD" id="cd13905">
    <property type="entry name" value="CuRO_3_tcLLC2_insect_like"/>
    <property type="match status" value="1"/>
</dbReference>
<reference evidence="8" key="1">
    <citation type="submission" date="2022-08" db="UniProtKB">
        <authorList>
            <consortium name="EnsemblMetazoa"/>
        </authorList>
    </citation>
    <scope>IDENTIFICATION</scope>
    <source>
        <strain evidence="8">05x7-T-G4-1.051#20</strain>
    </source>
</reference>
<protein>
    <submittedName>
        <fullName evidence="8">Uncharacterized protein</fullName>
    </submittedName>
</protein>
<dbReference type="Pfam" id="PF07731">
    <property type="entry name" value="Cu-oxidase_2"/>
    <property type="match status" value="1"/>
</dbReference>
<dbReference type="InterPro" id="IPR002355">
    <property type="entry name" value="Cu_oxidase_Cu_BS"/>
</dbReference>
<dbReference type="PANTHER" id="PTHR11709:SF232">
    <property type="entry name" value="STRAW, ISOFORM G"/>
    <property type="match status" value="1"/>
</dbReference>
<dbReference type="PROSITE" id="PS00080">
    <property type="entry name" value="MULTICOPPER_OXIDASE2"/>
    <property type="match status" value="1"/>
</dbReference>
<dbReference type="InterPro" id="IPR001117">
    <property type="entry name" value="Cu-oxidase_2nd"/>
</dbReference>
<evidence type="ECO:0000259" key="7">
    <source>
        <dbReference type="Pfam" id="PF07732"/>
    </source>
</evidence>
<dbReference type="GO" id="GO:0005886">
    <property type="term" value="C:plasma membrane"/>
    <property type="evidence" value="ECO:0007669"/>
    <property type="project" value="TreeGrafter"/>
</dbReference>